<dbReference type="Proteomes" id="UP000198287">
    <property type="component" value="Unassembled WGS sequence"/>
</dbReference>
<keyword evidence="3 7" id="KW-0863">Zinc-finger</keyword>
<evidence type="ECO:0000256" key="6">
    <source>
        <dbReference type="ARBA" id="ARBA00037948"/>
    </source>
</evidence>
<feature type="compositionally biased region" description="Basic residues" evidence="8">
    <location>
        <begin position="212"/>
        <end position="221"/>
    </location>
</feature>
<keyword evidence="1" id="KW-0479">Metal-binding</keyword>
<evidence type="ECO:0000256" key="8">
    <source>
        <dbReference type="SAM" id="MobiDB-lite"/>
    </source>
</evidence>
<comment type="similarity">
    <text evidence="6">Belongs to the snail C2H2-type zinc-finger protein family.</text>
</comment>
<evidence type="ECO:0000256" key="1">
    <source>
        <dbReference type="ARBA" id="ARBA00022723"/>
    </source>
</evidence>
<feature type="domain" description="C2H2-type" evidence="9">
    <location>
        <begin position="224"/>
        <end position="254"/>
    </location>
</feature>
<dbReference type="Gene3D" id="3.30.160.60">
    <property type="entry name" value="Classic Zinc Finger"/>
    <property type="match status" value="5"/>
</dbReference>
<comment type="caution">
    <text evidence="10">The sequence shown here is derived from an EMBL/GenBank/DDBJ whole genome shotgun (WGS) entry which is preliminary data.</text>
</comment>
<organism evidence="10 11">
    <name type="scientific">Folsomia candida</name>
    <name type="common">Springtail</name>
    <dbReference type="NCBI Taxonomy" id="158441"/>
    <lineage>
        <taxon>Eukaryota</taxon>
        <taxon>Metazoa</taxon>
        <taxon>Ecdysozoa</taxon>
        <taxon>Arthropoda</taxon>
        <taxon>Hexapoda</taxon>
        <taxon>Collembola</taxon>
        <taxon>Entomobryomorpha</taxon>
        <taxon>Isotomoidea</taxon>
        <taxon>Isotomidae</taxon>
        <taxon>Proisotominae</taxon>
        <taxon>Folsomia</taxon>
    </lineage>
</organism>
<dbReference type="GO" id="GO:0000981">
    <property type="term" value="F:DNA-binding transcription factor activity, RNA polymerase II-specific"/>
    <property type="evidence" value="ECO:0007669"/>
    <property type="project" value="TreeGrafter"/>
</dbReference>
<sequence length="457" mass="53274">MEKIACNNCSTENSELVSIIRKTTIDNEEDVDELSISAGFSHLVDFWLGETHREEGEDSPLLNFCPQCSQVFQNVYNVSLQFIQMTDKEGELCKKLSHLREQISTPRPHPRLRKRRQFSEIKNRKSSLGFSKIYDNPATSRNTRLRSTGLHDDDNASQKIREKKGVEEDDLLAKIKEESVSSDENEITEFEINPLKNEDSDDSSSQSDRPSRQRRSAKTPQRRIPCPVDNCDKTFARRDRFHTHLKNFHQDVNKKGFSMGRTYPKTVPCPIESCSKMFSRRHRLDLHLKAVHPQATSEEGGVDVVKKRVRRRLEKACPLCGKLVRSTNLQFHIRTHSNKKDFLCPQCGKVFRSNRNLKLHMLEVHGQKEDKHICPHCGISCSRKWSLDQHIRMKHETPAEKRFECQTCGKSYRQEPNFRQHMQMHTDERRKDFECPICSKVFARKENVKLHLKAVHK</sequence>
<dbReference type="PANTHER" id="PTHR24388:SF50">
    <property type="entry name" value="ZINC FINGER PROTEIN 646"/>
    <property type="match status" value="1"/>
</dbReference>
<feature type="region of interest" description="Disordered" evidence="8">
    <location>
        <begin position="129"/>
        <end position="229"/>
    </location>
</feature>
<dbReference type="PROSITE" id="PS00028">
    <property type="entry name" value="ZINC_FINGER_C2H2_1"/>
    <property type="match status" value="5"/>
</dbReference>
<feature type="domain" description="C2H2-type" evidence="9">
    <location>
        <begin position="342"/>
        <end position="370"/>
    </location>
</feature>
<feature type="domain" description="C2H2-type" evidence="9">
    <location>
        <begin position="403"/>
        <end position="430"/>
    </location>
</feature>
<dbReference type="FunFam" id="3.30.160.60:FF:000100">
    <property type="entry name" value="Zinc finger 45-like"/>
    <property type="match status" value="1"/>
</dbReference>
<evidence type="ECO:0000313" key="11">
    <source>
        <dbReference type="Proteomes" id="UP000198287"/>
    </source>
</evidence>
<dbReference type="InterPro" id="IPR013087">
    <property type="entry name" value="Znf_C2H2_type"/>
</dbReference>
<keyword evidence="2" id="KW-0677">Repeat</keyword>
<dbReference type="SMART" id="SM00355">
    <property type="entry name" value="ZnF_C2H2"/>
    <property type="match status" value="7"/>
</dbReference>
<gene>
    <name evidence="10" type="ORF">Fcan01_27055</name>
</gene>
<feature type="compositionally biased region" description="Basic and acidic residues" evidence="8">
    <location>
        <begin position="149"/>
        <end position="179"/>
    </location>
</feature>
<dbReference type="InterPro" id="IPR050527">
    <property type="entry name" value="Snail/Krueppel_Znf"/>
</dbReference>
<keyword evidence="5" id="KW-0539">Nucleus</keyword>
<dbReference type="GO" id="GO:0008270">
    <property type="term" value="F:zinc ion binding"/>
    <property type="evidence" value="ECO:0007669"/>
    <property type="project" value="UniProtKB-KW"/>
</dbReference>
<dbReference type="OrthoDB" id="654211at2759"/>
<evidence type="ECO:0000256" key="5">
    <source>
        <dbReference type="ARBA" id="ARBA00023242"/>
    </source>
</evidence>
<dbReference type="STRING" id="158441.A0A226CZ84"/>
<dbReference type="PROSITE" id="PS50157">
    <property type="entry name" value="ZINC_FINGER_C2H2_2"/>
    <property type="match status" value="5"/>
</dbReference>
<accession>A0A226CZ84</accession>
<evidence type="ECO:0000256" key="7">
    <source>
        <dbReference type="PROSITE-ProRule" id="PRU00042"/>
    </source>
</evidence>
<dbReference type="Pfam" id="PF00096">
    <property type="entry name" value="zf-C2H2"/>
    <property type="match status" value="4"/>
</dbReference>
<dbReference type="PANTHER" id="PTHR24388">
    <property type="entry name" value="ZINC FINGER PROTEIN"/>
    <property type="match status" value="1"/>
</dbReference>
<proteinExistence type="inferred from homology"/>
<reference evidence="10 11" key="1">
    <citation type="submission" date="2015-12" db="EMBL/GenBank/DDBJ databases">
        <title>The genome of Folsomia candida.</title>
        <authorList>
            <person name="Faddeeva A."/>
            <person name="Derks M.F."/>
            <person name="Anvar Y."/>
            <person name="Smit S."/>
            <person name="Van Straalen N."/>
            <person name="Roelofs D."/>
        </authorList>
    </citation>
    <scope>NUCLEOTIDE SEQUENCE [LARGE SCALE GENOMIC DNA]</scope>
    <source>
        <strain evidence="10 11">VU population</strain>
        <tissue evidence="10">Whole body</tissue>
    </source>
</reference>
<feature type="domain" description="C2H2-type" evidence="9">
    <location>
        <begin position="433"/>
        <end position="457"/>
    </location>
</feature>
<evidence type="ECO:0000256" key="4">
    <source>
        <dbReference type="ARBA" id="ARBA00022833"/>
    </source>
</evidence>
<evidence type="ECO:0000256" key="2">
    <source>
        <dbReference type="ARBA" id="ARBA00022737"/>
    </source>
</evidence>
<dbReference type="AlphaFoldDB" id="A0A226CZ84"/>
<keyword evidence="4" id="KW-0862">Zinc</keyword>
<dbReference type="SUPFAM" id="SSF57667">
    <property type="entry name" value="beta-beta-alpha zinc fingers"/>
    <property type="match status" value="2"/>
</dbReference>
<keyword evidence="11" id="KW-1185">Reference proteome</keyword>
<feature type="compositionally biased region" description="Polar residues" evidence="8">
    <location>
        <begin position="137"/>
        <end position="146"/>
    </location>
</feature>
<evidence type="ECO:0000256" key="3">
    <source>
        <dbReference type="ARBA" id="ARBA00022771"/>
    </source>
</evidence>
<dbReference type="EMBL" id="LNIX01000047">
    <property type="protein sequence ID" value="OXA38289.1"/>
    <property type="molecule type" value="Genomic_DNA"/>
</dbReference>
<dbReference type="InterPro" id="IPR036236">
    <property type="entry name" value="Znf_C2H2_sf"/>
</dbReference>
<feature type="domain" description="C2H2-type" evidence="9">
    <location>
        <begin position="267"/>
        <end position="297"/>
    </location>
</feature>
<dbReference type="GO" id="GO:0000978">
    <property type="term" value="F:RNA polymerase II cis-regulatory region sequence-specific DNA binding"/>
    <property type="evidence" value="ECO:0007669"/>
    <property type="project" value="TreeGrafter"/>
</dbReference>
<evidence type="ECO:0000259" key="9">
    <source>
        <dbReference type="PROSITE" id="PS50157"/>
    </source>
</evidence>
<dbReference type="OMA" id="VENKTTH"/>
<evidence type="ECO:0000313" key="10">
    <source>
        <dbReference type="EMBL" id="OXA38289.1"/>
    </source>
</evidence>
<feature type="compositionally biased region" description="Acidic residues" evidence="8">
    <location>
        <begin position="180"/>
        <end position="189"/>
    </location>
</feature>
<name>A0A226CZ84_FOLCA</name>
<protein>
    <submittedName>
        <fullName evidence="10">Zinc finger protein 26</fullName>
    </submittedName>
</protein>
<dbReference type="FunFam" id="3.30.160.60:FF:000110">
    <property type="entry name" value="Zinc finger protein-like"/>
    <property type="match status" value="1"/>
</dbReference>